<dbReference type="RefSeq" id="WP_090873836.1">
    <property type="nucleotide sequence ID" value="NZ_FNYE01000060.1"/>
</dbReference>
<dbReference type="GO" id="GO:0008237">
    <property type="term" value="F:metallopeptidase activity"/>
    <property type="evidence" value="ECO:0007669"/>
    <property type="project" value="UniProtKB-KW"/>
</dbReference>
<accession>A0A1H7EFZ0</accession>
<sequence length="211" mass="22989">MNPVDQVLQASFPSVMVPAREPVVPMSASGERLLIASNGVFLEINRPWIRLVRQLGSYGWRTPVPYGLAAEATEVRCGPVPAELVAGFARMARTALPNEAGAWITWNGSTGAFRLVPLPSLSHGPAHLRYERPQLEADEWLVVDCHSHGHGKAFFSSTDDGDDLHDVKLALVLGHCHRTPSVALRLCAKGRFEVQEAVPERWQAALSGEVA</sequence>
<evidence type="ECO:0000313" key="8">
    <source>
        <dbReference type="EMBL" id="SEK12811.1"/>
    </source>
</evidence>
<evidence type="ECO:0000256" key="3">
    <source>
        <dbReference type="ARBA" id="ARBA00022801"/>
    </source>
</evidence>
<evidence type="ECO:0000259" key="6">
    <source>
        <dbReference type="Pfam" id="PF09436"/>
    </source>
</evidence>
<dbReference type="GO" id="GO:0046872">
    <property type="term" value="F:metal ion binding"/>
    <property type="evidence" value="ECO:0007669"/>
    <property type="project" value="UniProtKB-KW"/>
</dbReference>
<proteinExistence type="predicted"/>
<name>A0A1H7EFZ0_9BURK</name>
<keyword evidence="9" id="KW-1185">Reference proteome</keyword>
<evidence type="ECO:0000256" key="4">
    <source>
        <dbReference type="ARBA" id="ARBA00022833"/>
    </source>
</evidence>
<dbReference type="Pfam" id="PF09436">
    <property type="entry name" value="DUF2016"/>
    <property type="match status" value="1"/>
</dbReference>
<keyword evidence="1" id="KW-0645">Protease</keyword>
<dbReference type="STRING" id="667676.SAMN05192539_106030"/>
<keyword evidence="3" id="KW-0378">Hydrolase</keyword>
<evidence type="ECO:0000259" key="7">
    <source>
        <dbReference type="Pfam" id="PF14464"/>
    </source>
</evidence>
<dbReference type="EMBL" id="FNYE01000060">
    <property type="protein sequence ID" value="SEK12811.1"/>
    <property type="molecule type" value="Genomic_DNA"/>
</dbReference>
<protein>
    <submittedName>
        <fullName evidence="8">PRTRC system protein A</fullName>
    </submittedName>
</protein>
<dbReference type="GO" id="GO:0006508">
    <property type="term" value="P:proteolysis"/>
    <property type="evidence" value="ECO:0007669"/>
    <property type="project" value="UniProtKB-KW"/>
</dbReference>
<evidence type="ECO:0000256" key="2">
    <source>
        <dbReference type="ARBA" id="ARBA00022723"/>
    </source>
</evidence>
<gene>
    <name evidence="8" type="ORF">SAMN05192539_106030</name>
</gene>
<dbReference type="OrthoDB" id="8558084at2"/>
<dbReference type="Pfam" id="PF14464">
    <property type="entry name" value="Prok-JAB"/>
    <property type="match status" value="1"/>
</dbReference>
<evidence type="ECO:0000256" key="1">
    <source>
        <dbReference type="ARBA" id="ARBA00022670"/>
    </source>
</evidence>
<reference evidence="9" key="1">
    <citation type="submission" date="2016-10" db="EMBL/GenBank/DDBJ databases">
        <authorList>
            <person name="Varghese N."/>
            <person name="Submissions S."/>
        </authorList>
    </citation>
    <scope>NUCLEOTIDE SEQUENCE [LARGE SCALE GENOMIC DNA]</scope>
    <source>
        <strain evidence="9">LMG 26031</strain>
    </source>
</reference>
<keyword evidence="2" id="KW-0479">Metal-binding</keyword>
<dbReference type="SUPFAM" id="SSF102712">
    <property type="entry name" value="JAB1/MPN domain"/>
    <property type="match status" value="1"/>
</dbReference>
<evidence type="ECO:0000313" key="9">
    <source>
        <dbReference type="Proteomes" id="UP000198866"/>
    </source>
</evidence>
<dbReference type="NCBIfam" id="TIGR03735">
    <property type="entry name" value="PRTRC_A"/>
    <property type="match status" value="1"/>
</dbReference>
<keyword evidence="5" id="KW-0482">Metalloprotease</keyword>
<feature type="domain" description="DUF2016" evidence="6">
    <location>
        <begin position="2"/>
        <end position="76"/>
    </location>
</feature>
<dbReference type="AlphaFoldDB" id="A0A1H7EFZ0"/>
<keyword evidence="4" id="KW-0862">Zinc</keyword>
<dbReference type="InterPro" id="IPR022499">
    <property type="entry name" value="PRTRC_protein-A"/>
</dbReference>
<evidence type="ECO:0000256" key="5">
    <source>
        <dbReference type="ARBA" id="ARBA00023049"/>
    </source>
</evidence>
<dbReference type="Proteomes" id="UP000198866">
    <property type="component" value="Unassembled WGS sequence"/>
</dbReference>
<organism evidence="8 9">
    <name type="scientific">Paraburkholderia diazotrophica</name>
    <dbReference type="NCBI Taxonomy" id="667676"/>
    <lineage>
        <taxon>Bacteria</taxon>
        <taxon>Pseudomonadati</taxon>
        <taxon>Pseudomonadota</taxon>
        <taxon>Betaproteobacteria</taxon>
        <taxon>Burkholderiales</taxon>
        <taxon>Burkholderiaceae</taxon>
        <taxon>Paraburkholderia</taxon>
    </lineage>
</organism>
<feature type="domain" description="JAB" evidence="7">
    <location>
        <begin position="82"/>
        <end position="180"/>
    </location>
</feature>
<dbReference type="InterPro" id="IPR028090">
    <property type="entry name" value="JAB_dom_prok"/>
</dbReference>
<dbReference type="InterPro" id="IPR018560">
    <property type="entry name" value="DUF2016"/>
</dbReference>